<evidence type="ECO:0000313" key="3">
    <source>
        <dbReference type="Proteomes" id="UP001283361"/>
    </source>
</evidence>
<evidence type="ECO:0000313" key="2">
    <source>
        <dbReference type="EMBL" id="KAK3757445.1"/>
    </source>
</evidence>
<dbReference type="Proteomes" id="UP001283361">
    <property type="component" value="Unassembled WGS sequence"/>
</dbReference>
<comment type="caution">
    <text evidence="2">The sequence shown here is derived from an EMBL/GenBank/DDBJ whole genome shotgun (WGS) entry which is preliminary data.</text>
</comment>
<sequence>MQMQLDNTDNARVCPALKTNFLDIFSKNDVRGVLRNKFIVVIGDSIQRGIYKDLVLLLQHDRYLTEGELRNKGEFCFVGDDLIEGGKKDKMTNGITYKEIRQYHTDEHLVRFYFMTRCYNSYFETILKDFKEEPIPDVVIMNSCLWDITRYGADSIKDYKKNLQKLFSRFLQCLPGECLVIWTTTLPISSSARGGFLVPEIEFMSTTLRLDILEANYFAKNLATDHGFDVLDLHFYLRHYLHCRVRDGIHWNMMAHRYITNLLLSHVCDAWNIPMPAKTSSTFGSYGSIAGVQRRYNDRANSYHNSGWSSGDQFRGTYSDSKDFTNDWPDNSWRYNGPLVANNSNEIHRAWNGPCDLQAQHRWDGFNNNSSSLSGMTFSSLQGNFYLGTNSLGPVLNQAQKFQWQSYEESSYNAHAPNRRYARRHANPYSRY</sequence>
<gene>
    <name evidence="2" type="ORF">RRG08_038799</name>
</gene>
<evidence type="ECO:0000256" key="1">
    <source>
        <dbReference type="ARBA" id="ARBA00037957"/>
    </source>
</evidence>
<dbReference type="PANTHER" id="PTHR14469:SF0">
    <property type="entry name" value="FAMILY WITH SEQUENCE SIMILARITY 113"/>
    <property type="match status" value="1"/>
</dbReference>
<protein>
    <recommendedName>
        <fullName evidence="4">PC-esterase domain-containing protein 1A</fullName>
    </recommendedName>
</protein>
<dbReference type="AlphaFoldDB" id="A0AAE0YUS6"/>
<dbReference type="SUPFAM" id="SSF52266">
    <property type="entry name" value="SGNH hydrolase"/>
    <property type="match status" value="1"/>
</dbReference>
<dbReference type="EMBL" id="JAWDGP010005366">
    <property type="protein sequence ID" value="KAK3757445.1"/>
    <property type="molecule type" value="Genomic_DNA"/>
</dbReference>
<comment type="similarity">
    <text evidence="1">Belongs to the PC-esterase family.</text>
</comment>
<evidence type="ECO:0008006" key="4">
    <source>
        <dbReference type="Google" id="ProtNLM"/>
    </source>
</evidence>
<accession>A0AAE0YUS6</accession>
<dbReference type="Gene3D" id="3.40.50.1110">
    <property type="entry name" value="SGNH hydrolase"/>
    <property type="match status" value="1"/>
</dbReference>
<name>A0AAE0YUS6_9GAST</name>
<dbReference type="PANTHER" id="PTHR14469">
    <property type="entry name" value="SARCOMA ANTIGEN NY-SAR-23"/>
    <property type="match status" value="1"/>
</dbReference>
<keyword evidence="3" id="KW-1185">Reference proteome</keyword>
<reference evidence="2" key="1">
    <citation type="journal article" date="2023" name="G3 (Bethesda)">
        <title>A reference genome for the long-term kleptoplast-retaining sea slug Elysia crispata morphotype clarki.</title>
        <authorList>
            <person name="Eastman K.E."/>
            <person name="Pendleton A.L."/>
            <person name="Shaikh M.A."/>
            <person name="Suttiyut T."/>
            <person name="Ogas R."/>
            <person name="Tomko P."/>
            <person name="Gavelis G."/>
            <person name="Widhalm J.R."/>
            <person name="Wisecaver J.H."/>
        </authorList>
    </citation>
    <scope>NUCLEOTIDE SEQUENCE</scope>
    <source>
        <strain evidence="2">ECLA1</strain>
    </source>
</reference>
<organism evidence="2 3">
    <name type="scientific">Elysia crispata</name>
    <name type="common">lettuce slug</name>
    <dbReference type="NCBI Taxonomy" id="231223"/>
    <lineage>
        <taxon>Eukaryota</taxon>
        <taxon>Metazoa</taxon>
        <taxon>Spiralia</taxon>
        <taxon>Lophotrochozoa</taxon>
        <taxon>Mollusca</taxon>
        <taxon>Gastropoda</taxon>
        <taxon>Heterobranchia</taxon>
        <taxon>Euthyneura</taxon>
        <taxon>Panpulmonata</taxon>
        <taxon>Sacoglossa</taxon>
        <taxon>Placobranchoidea</taxon>
        <taxon>Plakobranchidae</taxon>
        <taxon>Elysia</taxon>
    </lineage>
</organism>
<proteinExistence type="inferred from homology"/>
<dbReference type="InterPro" id="IPR036514">
    <property type="entry name" value="SGNH_hydro_sf"/>
</dbReference>